<evidence type="ECO:0000259" key="1">
    <source>
        <dbReference type="Pfam" id="PF12680"/>
    </source>
</evidence>
<dbReference type="AlphaFoldDB" id="A0A1M5IML9"/>
<dbReference type="RefSeq" id="WP_079565559.1">
    <property type="nucleotide sequence ID" value="NZ_LT670818.1"/>
</dbReference>
<name>A0A1M5IML9_9BRAD</name>
<dbReference type="GO" id="GO:0016853">
    <property type="term" value="F:isomerase activity"/>
    <property type="evidence" value="ECO:0007669"/>
    <property type="project" value="UniProtKB-KW"/>
</dbReference>
<reference evidence="2 3" key="1">
    <citation type="submission" date="2016-11" db="EMBL/GenBank/DDBJ databases">
        <authorList>
            <person name="Jaros S."/>
            <person name="Januszkiewicz K."/>
            <person name="Wedrychowicz H."/>
        </authorList>
    </citation>
    <scope>NUCLEOTIDE SEQUENCE [LARGE SCALE GENOMIC DNA]</scope>
    <source>
        <strain evidence="2 3">GAS242</strain>
    </source>
</reference>
<dbReference type="InterPro" id="IPR037401">
    <property type="entry name" value="SnoaL-like"/>
</dbReference>
<dbReference type="EMBL" id="LT670818">
    <property type="protein sequence ID" value="SHG29517.1"/>
    <property type="molecule type" value="Genomic_DNA"/>
</dbReference>
<proteinExistence type="predicted"/>
<sequence length="134" mass="15359">MTDAEIQDFVTRFAAAWAARDGKAFLGLWHPEGLLHTPMVGRTVKGSELDRLLEVQTAAAPDFVWQLLDWTSRGDVVIVEWQTSRIIDGKRFDWRGVDKFRIREGKVIEERVYCDTAPLRALRTGEALEPITRF</sequence>
<keyword evidence="2" id="KW-0413">Isomerase</keyword>
<gene>
    <name evidence="2" type="ORF">SAMN05444169_1678</name>
</gene>
<dbReference type="Proteomes" id="UP000190675">
    <property type="component" value="Chromosome I"/>
</dbReference>
<protein>
    <submittedName>
        <fullName evidence="2">Ketosteroid isomerase-related protein</fullName>
    </submittedName>
</protein>
<dbReference type="Gene3D" id="3.10.450.50">
    <property type="match status" value="1"/>
</dbReference>
<accession>A0A1M5IML9</accession>
<organism evidence="2 3">
    <name type="scientific">Bradyrhizobium erythrophlei</name>
    <dbReference type="NCBI Taxonomy" id="1437360"/>
    <lineage>
        <taxon>Bacteria</taxon>
        <taxon>Pseudomonadati</taxon>
        <taxon>Pseudomonadota</taxon>
        <taxon>Alphaproteobacteria</taxon>
        <taxon>Hyphomicrobiales</taxon>
        <taxon>Nitrobacteraceae</taxon>
        <taxon>Bradyrhizobium</taxon>
    </lineage>
</organism>
<dbReference type="InterPro" id="IPR032710">
    <property type="entry name" value="NTF2-like_dom_sf"/>
</dbReference>
<evidence type="ECO:0000313" key="2">
    <source>
        <dbReference type="EMBL" id="SHG29517.1"/>
    </source>
</evidence>
<evidence type="ECO:0000313" key="3">
    <source>
        <dbReference type="Proteomes" id="UP000190675"/>
    </source>
</evidence>
<dbReference type="Pfam" id="PF12680">
    <property type="entry name" value="SnoaL_2"/>
    <property type="match status" value="1"/>
</dbReference>
<feature type="domain" description="SnoaL-like" evidence="1">
    <location>
        <begin position="10"/>
        <end position="109"/>
    </location>
</feature>
<dbReference type="OrthoDB" id="8229984at2"/>
<dbReference type="SUPFAM" id="SSF54427">
    <property type="entry name" value="NTF2-like"/>
    <property type="match status" value="1"/>
</dbReference>